<dbReference type="Gene3D" id="3.40.50.300">
    <property type="entry name" value="P-loop containing nucleotide triphosphate hydrolases"/>
    <property type="match status" value="2"/>
</dbReference>
<dbReference type="Pfam" id="PF09382">
    <property type="entry name" value="RQC"/>
    <property type="match status" value="1"/>
</dbReference>
<reference evidence="16" key="1">
    <citation type="journal article" date="2014" name="Int. J. Syst. Evol. Microbiol.">
        <title>Complete genome sequence of Corynebacterium casei LMG S-19264T (=DSM 44701T), isolated from a smear-ripened cheese.</title>
        <authorList>
            <consortium name="US DOE Joint Genome Institute (JGI-PGF)"/>
            <person name="Walter F."/>
            <person name="Albersmeier A."/>
            <person name="Kalinowski J."/>
            <person name="Ruckert C."/>
        </authorList>
    </citation>
    <scope>NUCLEOTIDE SEQUENCE</scope>
    <source>
        <strain evidence="16">KCTC 12870</strain>
    </source>
</reference>
<keyword evidence="8" id="KW-0413">Isomerase</keyword>
<feature type="domain" description="Helicase C-terminal" evidence="15">
    <location>
        <begin position="219"/>
        <end position="378"/>
    </location>
</feature>
<dbReference type="InterPro" id="IPR032284">
    <property type="entry name" value="RecQ_Zn-bd"/>
</dbReference>
<evidence type="ECO:0000259" key="13">
    <source>
        <dbReference type="PROSITE" id="PS50967"/>
    </source>
</evidence>
<dbReference type="InterPro" id="IPR027417">
    <property type="entry name" value="P-loop_NTPase"/>
</dbReference>
<dbReference type="InterPro" id="IPR036388">
    <property type="entry name" value="WH-like_DNA-bd_sf"/>
</dbReference>
<dbReference type="GO" id="GO:0003677">
    <property type="term" value="F:DNA binding"/>
    <property type="evidence" value="ECO:0007669"/>
    <property type="project" value="UniProtKB-KW"/>
</dbReference>
<dbReference type="EMBL" id="BMXG01000009">
    <property type="protein sequence ID" value="GHC01164.1"/>
    <property type="molecule type" value="Genomic_DNA"/>
</dbReference>
<dbReference type="Pfam" id="PF00270">
    <property type="entry name" value="DEAD"/>
    <property type="match status" value="1"/>
</dbReference>
<evidence type="ECO:0000256" key="5">
    <source>
        <dbReference type="ARBA" id="ARBA00022806"/>
    </source>
</evidence>
<dbReference type="PROSITE" id="PS51194">
    <property type="entry name" value="HELICASE_CTER"/>
    <property type="match status" value="1"/>
</dbReference>
<evidence type="ECO:0000313" key="16">
    <source>
        <dbReference type="EMBL" id="GHC01164.1"/>
    </source>
</evidence>
<protein>
    <recommendedName>
        <fullName evidence="11">ATP-dependent DNA helicase RecQ</fullName>
        <ecNumber evidence="10">5.6.2.4</ecNumber>
    </recommendedName>
    <alternativeName>
        <fullName evidence="12">DNA 3'-5' helicase RecQ</fullName>
    </alternativeName>
</protein>
<comment type="similarity">
    <text evidence="2">Belongs to the helicase family. RecQ subfamily.</text>
</comment>
<dbReference type="SMART" id="SM00956">
    <property type="entry name" value="RQC"/>
    <property type="match status" value="1"/>
</dbReference>
<dbReference type="Gene3D" id="1.10.10.10">
    <property type="entry name" value="Winged helix-like DNA-binding domain superfamily/Winged helix DNA-binding domain"/>
    <property type="match status" value="1"/>
</dbReference>
<dbReference type="Pfam" id="PF00570">
    <property type="entry name" value="HRDC"/>
    <property type="match status" value="1"/>
</dbReference>
<evidence type="ECO:0000256" key="7">
    <source>
        <dbReference type="ARBA" id="ARBA00023125"/>
    </source>
</evidence>
<dbReference type="GO" id="GO:0006281">
    <property type="term" value="P:DNA repair"/>
    <property type="evidence" value="ECO:0007669"/>
    <property type="project" value="InterPro"/>
</dbReference>
<sequence>MTPGEGLRKYFGFEQFREPQDEIVSSILGKRDTLVIMPTGGGKSLCYQLPALMLPGVTLVISPLIALMKDQVDALNARGIDAAMINSSQSWDEQRACLDKLNRGELKLVYVAPERFRAQSFVDALRGCEISLVAVDEAHCISQWGHDFRPDYMRLGEALERIGHPLCAAFTATATPEVRADIAKNLNLRDPSIFVSGFGRDNLSFAIRQVDKRKNKYARIVQLIENNGVGIIYCSRRKSVEEVSAGLREDHRPHVIYHGGMTASERDAAQDRFVQGEVPLAVATNAFGMGIDRADIRFVCHYEMPGSVEAYYQEAGRAGRDGKPAYCEMLFCYADKTTQDFFIDGSNPPLTLIYSIYSVLQRNANEQQEVYLAIDEIKDSLPGKANGMAVSAALGILRRHGVIERFDVTGSRMRGTRILKAVKSAGDLGLDARGLLIKRERDENKLRRLIQFAYAKSCRQQWILEYFEDADAAECGQCDRCRHREGDVRVLGEAETLTVQKALSGVARMSTRRTRHEWVARYGRDRVIKCLTGSQAKTILEPGLDKLSTWGVLKDEGVEFVGKLLDELENSGYLAVAEGDYPLLELTESGSKVMFGEAKPRLVWPQTAASVMETTEPDDNLYEQLVKLRNEMRRKRGNPPAYTIFPNTVLKQLAALQPATAEEAMVVKGVGPQKARTILPPFLEIIAAHSGEAQTVG</sequence>
<dbReference type="InterPro" id="IPR014001">
    <property type="entry name" value="Helicase_ATP-bd"/>
</dbReference>
<evidence type="ECO:0000256" key="2">
    <source>
        <dbReference type="ARBA" id="ARBA00005446"/>
    </source>
</evidence>
<dbReference type="Proteomes" id="UP000642829">
    <property type="component" value="Unassembled WGS sequence"/>
</dbReference>
<dbReference type="InterPro" id="IPR001650">
    <property type="entry name" value="Helicase_C-like"/>
</dbReference>
<dbReference type="Pfam" id="PF00271">
    <property type="entry name" value="Helicase_C"/>
    <property type="match status" value="1"/>
</dbReference>
<evidence type="ECO:0000256" key="3">
    <source>
        <dbReference type="ARBA" id="ARBA00022741"/>
    </source>
</evidence>
<proteinExistence type="inferred from homology"/>
<dbReference type="InterPro" id="IPR018982">
    <property type="entry name" value="RQC_domain"/>
</dbReference>
<dbReference type="SUPFAM" id="SSF52540">
    <property type="entry name" value="P-loop containing nucleoside triphosphate hydrolases"/>
    <property type="match status" value="1"/>
</dbReference>
<evidence type="ECO:0000256" key="1">
    <source>
        <dbReference type="ARBA" id="ARBA00001947"/>
    </source>
</evidence>
<dbReference type="GO" id="GO:0006310">
    <property type="term" value="P:DNA recombination"/>
    <property type="evidence" value="ECO:0007669"/>
    <property type="project" value="InterPro"/>
</dbReference>
<gene>
    <name evidence="16" type="ORF">GCM10007047_17000</name>
</gene>
<dbReference type="PROSITE" id="PS51192">
    <property type="entry name" value="HELICASE_ATP_BIND_1"/>
    <property type="match status" value="1"/>
</dbReference>
<evidence type="ECO:0000259" key="15">
    <source>
        <dbReference type="PROSITE" id="PS51194"/>
    </source>
</evidence>
<comment type="catalytic activity">
    <reaction evidence="9">
        <text>Couples ATP hydrolysis with the unwinding of duplex DNA by translocating in the 3'-5' direction.</text>
        <dbReference type="EC" id="5.6.2.4"/>
    </reaction>
</comment>
<dbReference type="PANTHER" id="PTHR13710">
    <property type="entry name" value="DNA HELICASE RECQ FAMILY MEMBER"/>
    <property type="match status" value="1"/>
</dbReference>
<dbReference type="EC" id="5.6.2.4" evidence="10"/>
<keyword evidence="6" id="KW-0067">ATP-binding</keyword>
<dbReference type="CDD" id="cd17920">
    <property type="entry name" value="DEXHc_RecQ"/>
    <property type="match status" value="1"/>
</dbReference>
<keyword evidence="5" id="KW-0347">Helicase</keyword>
<dbReference type="GO" id="GO:0006260">
    <property type="term" value="P:DNA replication"/>
    <property type="evidence" value="ECO:0007669"/>
    <property type="project" value="InterPro"/>
</dbReference>
<keyword evidence="3" id="KW-0547">Nucleotide-binding</keyword>
<comment type="caution">
    <text evidence="16">The sequence shown here is derived from an EMBL/GenBank/DDBJ whole genome shotgun (WGS) entry which is preliminary data.</text>
</comment>
<dbReference type="GO" id="GO:0043138">
    <property type="term" value="F:3'-5' DNA helicase activity"/>
    <property type="evidence" value="ECO:0007669"/>
    <property type="project" value="UniProtKB-EC"/>
</dbReference>
<dbReference type="InterPro" id="IPR002121">
    <property type="entry name" value="HRDC_dom"/>
</dbReference>
<dbReference type="NCBIfam" id="TIGR00614">
    <property type="entry name" value="recQ_fam"/>
    <property type="match status" value="1"/>
</dbReference>
<dbReference type="GO" id="GO:0005694">
    <property type="term" value="C:chromosome"/>
    <property type="evidence" value="ECO:0007669"/>
    <property type="project" value="TreeGrafter"/>
</dbReference>
<dbReference type="RefSeq" id="WP_189514052.1">
    <property type="nucleotide sequence ID" value="NZ_BMXG01000009.1"/>
</dbReference>
<dbReference type="AlphaFoldDB" id="A0A8J3DBJ8"/>
<evidence type="ECO:0000256" key="8">
    <source>
        <dbReference type="ARBA" id="ARBA00023235"/>
    </source>
</evidence>
<dbReference type="PANTHER" id="PTHR13710:SF150">
    <property type="entry name" value="ATP-DEPENDENT DNA HELICASE RECQ"/>
    <property type="match status" value="1"/>
</dbReference>
<keyword evidence="4" id="KW-0378">Hydrolase</keyword>
<dbReference type="GO" id="GO:0016787">
    <property type="term" value="F:hydrolase activity"/>
    <property type="evidence" value="ECO:0007669"/>
    <property type="project" value="UniProtKB-KW"/>
</dbReference>
<name>A0A8J3DBJ8_9BACT</name>
<dbReference type="PROSITE" id="PS50967">
    <property type="entry name" value="HRDC"/>
    <property type="match status" value="1"/>
</dbReference>
<reference evidence="16" key="2">
    <citation type="submission" date="2020-09" db="EMBL/GenBank/DDBJ databases">
        <authorList>
            <person name="Sun Q."/>
            <person name="Kim S."/>
        </authorList>
    </citation>
    <scope>NUCLEOTIDE SEQUENCE</scope>
    <source>
        <strain evidence="16">KCTC 12870</strain>
    </source>
</reference>
<evidence type="ECO:0000256" key="9">
    <source>
        <dbReference type="ARBA" id="ARBA00034617"/>
    </source>
</evidence>
<dbReference type="Pfam" id="PF16124">
    <property type="entry name" value="RecQ_Zn_bind"/>
    <property type="match status" value="1"/>
</dbReference>
<dbReference type="InterPro" id="IPR011545">
    <property type="entry name" value="DEAD/DEAH_box_helicase_dom"/>
</dbReference>
<dbReference type="GO" id="GO:0009378">
    <property type="term" value="F:four-way junction helicase activity"/>
    <property type="evidence" value="ECO:0007669"/>
    <property type="project" value="TreeGrafter"/>
</dbReference>
<dbReference type="GO" id="GO:0005524">
    <property type="term" value="F:ATP binding"/>
    <property type="evidence" value="ECO:0007669"/>
    <property type="project" value="UniProtKB-KW"/>
</dbReference>
<keyword evidence="17" id="KW-1185">Reference proteome</keyword>
<dbReference type="SMART" id="SM00341">
    <property type="entry name" value="HRDC"/>
    <property type="match status" value="1"/>
</dbReference>
<evidence type="ECO:0000256" key="11">
    <source>
        <dbReference type="ARBA" id="ARBA00044535"/>
    </source>
</evidence>
<dbReference type="Gene3D" id="1.10.150.80">
    <property type="entry name" value="HRDC domain"/>
    <property type="match status" value="1"/>
</dbReference>
<dbReference type="InterPro" id="IPR036390">
    <property type="entry name" value="WH_DNA-bd_sf"/>
</dbReference>
<dbReference type="SUPFAM" id="SSF47819">
    <property type="entry name" value="HRDC-like"/>
    <property type="match status" value="1"/>
</dbReference>
<organism evidence="16 17">
    <name type="scientific">Cerasicoccus arenae</name>
    <dbReference type="NCBI Taxonomy" id="424488"/>
    <lineage>
        <taxon>Bacteria</taxon>
        <taxon>Pseudomonadati</taxon>
        <taxon>Verrucomicrobiota</taxon>
        <taxon>Opitutia</taxon>
        <taxon>Puniceicoccales</taxon>
        <taxon>Cerasicoccaceae</taxon>
        <taxon>Cerasicoccus</taxon>
    </lineage>
</organism>
<dbReference type="InterPro" id="IPR044876">
    <property type="entry name" value="HRDC_dom_sf"/>
</dbReference>
<keyword evidence="7" id="KW-0238">DNA-binding</keyword>
<accession>A0A8J3DBJ8</accession>
<evidence type="ECO:0000259" key="14">
    <source>
        <dbReference type="PROSITE" id="PS51192"/>
    </source>
</evidence>
<dbReference type="FunFam" id="3.40.50.300:FF:000296">
    <property type="entry name" value="ATP-dependent DNA helicase RecQ"/>
    <property type="match status" value="1"/>
</dbReference>
<evidence type="ECO:0000256" key="4">
    <source>
        <dbReference type="ARBA" id="ARBA00022801"/>
    </source>
</evidence>
<evidence type="ECO:0000256" key="10">
    <source>
        <dbReference type="ARBA" id="ARBA00034808"/>
    </source>
</evidence>
<dbReference type="InterPro" id="IPR010997">
    <property type="entry name" value="HRDC-like_sf"/>
</dbReference>
<dbReference type="SMART" id="SM00487">
    <property type="entry name" value="DEXDc"/>
    <property type="match status" value="1"/>
</dbReference>
<evidence type="ECO:0000256" key="6">
    <source>
        <dbReference type="ARBA" id="ARBA00022840"/>
    </source>
</evidence>
<evidence type="ECO:0000313" key="17">
    <source>
        <dbReference type="Proteomes" id="UP000642829"/>
    </source>
</evidence>
<feature type="domain" description="Helicase ATP-binding" evidence="14">
    <location>
        <begin position="24"/>
        <end position="192"/>
    </location>
</feature>
<dbReference type="InterPro" id="IPR004589">
    <property type="entry name" value="DNA_helicase_ATP-dep_RecQ"/>
</dbReference>
<dbReference type="SUPFAM" id="SSF46785">
    <property type="entry name" value="Winged helix' DNA-binding domain"/>
    <property type="match status" value="1"/>
</dbReference>
<evidence type="ECO:0000256" key="12">
    <source>
        <dbReference type="ARBA" id="ARBA00044550"/>
    </source>
</evidence>
<feature type="domain" description="HRDC" evidence="13">
    <location>
        <begin position="615"/>
        <end position="696"/>
    </location>
</feature>
<comment type="cofactor">
    <cofactor evidence="1">
        <name>Zn(2+)</name>
        <dbReference type="ChEBI" id="CHEBI:29105"/>
    </cofactor>
</comment>
<dbReference type="GO" id="GO:0005737">
    <property type="term" value="C:cytoplasm"/>
    <property type="evidence" value="ECO:0007669"/>
    <property type="project" value="TreeGrafter"/>
</dbReference>
<dbReference type="SMART" id="SM00490">
    <property type="entry name" value="HELICc"/>
    <property type="match status" value="1"/>
</dbReference>